<evidence type="ECO:0000256" key="2">
    <source>
        <dbReference type="ARBA" id="ARBA00023125"/>
    </source>
</evidence>
<protein>
    <submittedName>
        <fullName evidence="5">Unannotated protein</fullName>
    </submittedName>
</protein>
<proteinExistence type="predicted"/>
<evidence type="ECO:0000259" key="4">
    <source>
        <dbReference type="PROSITE" id="PS50977"/>
    </source>
</evidence>
<dbReference type="SUPFAM" id="SSF48498">
    <property type="entry name" value="Tetracyclin repressor-like, C-terminal domain"/>
    <property type="match status" value="1"/>
</dbReference>
<dbReference type="SUPFAM" id="SSF46689">
    <property type="entry name" value="Homeodomain-like"/>
    <property type="match status" value="1"/>
</dbReference>
<evidence type="ECO:0000313" key="5">
    <source>
        <dbReference type="EMBL" id="CAB4861928.1"/>
    </source>
</evidence>
<dbReference type="Gene3D" id="1.10.357.10">
    <property type="entry name" value="Tetracycline Repressor, domain 2"/>
    <property type="match status" value="1"/>
</dbReference>
<dbReference type="Pfam" id="PF16925">
    <property type="entry name" value="TetR_C_13"/>
    <property type="match status" value="1"/>
</dbReference>
<dbReference type="PANTHER" id="PTHR47506">
    <property type="entry name" value="TRANSCRIPTIONAL REGULATORY PROTEIN"/>
    <property type="match status" value="1"/>
</dbReference>
<dbReference type="EMBL" id="CAFBLK010000057">
    <property type="protein sequence ID" value="CAB4861928.1"/>
    <property type="molecule type" value="Genomic_DNA"/>
</dbReference>
<dbReference type="PROSITE" id="PS50977">
    <property type="entry name" value="HTH_TETR_2"/>
    <property type="match status" value="1"/>
</dbReference>
<dbReference type="AlphaFoldDB" id="A0A6J7CYQ2"/>
<name>A0A6J7CYQ2_9ZZZZ</name>
<dbReference type="InterPro" id="IPR001647">
    <property type="entry name" value="HTH_TetR"/>
</dbReference>
<dbReference type="InterPro" id="IPR036271">
    <property type="entry name" value="Tet_transcr_reg_TetR-rel_C_sf"/>
</dbReference>
<dbReference type="GO" id="GO:0003677">
    <property type="term" value="F:DNA binding"/>
    <property type="evidence" value="ECO:0007669"/>
    <property type="project" value="UniProtKB-KW"/>
</dbReference>
<keyword evidence="2" id="KW-0238">DNA-binding</keyword>
<keyword evidence="3" id="KW-0804">Transcription</keyword>
<dbReference type="Pfam" id="PF00440">
    <property type="entry name" value="TetR_N"/>
    <property type="match status" value="1"/>
</dbReference>
<reference evidence="5" key="1">
    <citation type="submission" date="2020-05" db="EMBL/GenBank/DDBJ databases">
        <authorList>
            <person name="Chiriac C."/>
            <person name="Salcher M."/>
            <person name="Ghai R."/>
            <person name="Kavagutti S V."/>
        </authorList>
    </citation>
    <scope>NUCLEOTIDE SEQUENCE</scope>
</reference>
<organism evidence="5">
    <name type="scientific">freshwater metagenome</name>
    <dbReference type="NCBI Taxonomy" id="449393"/>
    <lineage>
        <taxon>unclassified sequences</taxon>
        <taxon>metagenomes</taxon>
        <taxon>ecological metagenomes</taxon>
    </lineage>
</organism>
<dbReference type="InterPro" id="IPR009057">
    <property type="entry name" value="Homeodomain-like_sf"/>
</dbReference>
<dbReference type="Gene3D" id="1.10.10.60">
    <property type="entry name" value="Homeodomain-like"/>
    <property type="match status" value="1"/>
</dbReference>
<evidence type="ECO:0000256" key="3">
    <source>
        <dbReference type="ARBA" id="ARBA00023163"/>
    </source>
</evidence>
<accession>A0A6J7CYQ2</accession>
<dbReference type="PANTHER" id="PTHR47506:SF1">
    <property type="entry name" value="HTH-TYPE TRANSCRIPTIONAL REGULATOR YJDC"/>
    <property type="match status" value="1"/>
</dbReference>
<feature type="domain" description="HTH tetR-type" evidence="4">
    <location>
        <begin position="6"/>
        <end position="66"/>
    </location>
</feature>
<evidence type="ECO:0000256" key="1">
    <source>
        <dbReference type="ARBA" id="ARBA00023015"/>
    </source>
</evidence>
<gene>
    <name evidence="5" type="ORF">UFOPK3317_00450</name>
</gene>
<dbReference type="InterPro" id="IPR011075">
    <property type="entry name" value="TetR_C"/>
</dbReference>
<keyword evidence="1" id="KW-0805">Transcription regulation</keyword>
<sequence>MGRPIKIAEPQLLDAVANLLWRDGCDATSIRDIEEEIGIRAPSLYRRFGSRDLLISRCIDRYVDTVVAARIDRYLDVEIESIVGLRRFFLSVLKPVKGESAPRGCLLTATAGQNAICAPEVSEAVSRGLRQIEEALTAQGARAQLDGDIRPDLEAEAVGALLMASFQGFLVLSRAGSLGLTKKVESLFLSIRPASLIEHRRV</sequence>